<organism evidence="3 4">
    <name type="scientific">Pinctada imbricata</name>
    <name type="common">Atlantic pearl-oyster</name>
    <name type="synonym">Pinctada martensii</name>
    <dbReference type="NCBI Taxonomy" id="66713"/>
    <lineage>
        <taxon>Eukaryota</taxon>
        <taxon>Metazoa</taxon>
        <taxon>Spiralia</taxon>
        <taxon>Lophotrochozoa</taxon>
        <taxon>Mollusca</taxon>
        <taxon>Bivalvia</taxon>
        <taxon>Autobranchia</taxon>
        <taxon>Pteriomorphia</taxon>
        <taxon>Pterioida</taxon>
        <taxon>Pterioidea</taxon>
        <taxon>Pteriidae</taxon>
        <taxon>Pinctada</taxon>
    </lineage>
</organism>
<feature type="domain" description="DUSP" evidence="2">
    <location>
        <begin position="12"/>
        <end position="107"/>
    </location>
</feature>
<dbReference type="GO" id="GO:0004843">
    <property type="term" value="F:cysteine-type deubiquitinase activity"/>
    <property type="evidence" value="ECO:0007669"/>
    <property type="project" value="InterPro"/>
</dbReference>
<dbReference type="EMBL" id="VSWD01000008">
    <property type="protein sequence ID" value="KAK3095265.1"/>
    <property type="molecule type" value="Genomic_DNA"/>
</dbReference>
<dbReference type="Proteomes" id="UP001186944">
    <property type="component" value="Unassembled WGS sequence"/>
</dbReference>
<keyword evidence="1" id="KW-0378">Hydrolase</keyword>
<evidence type="ECO:0000313" key="3">
    <source>
        <dbReference type="EMBL" id="KAK3095265.1"/>
    </source>
</evidence>
<dbReference type="Gene3D" id="3.30.2230.10">
    <property type="entry name" value="DUSP-like"/>
    <property type="match status" value="1"/>
</dbReference>
<dbReference type="AlphaFoldDB" id="A0AA89BTJ2"/>
<evidence type="ECO:0000313" key="4">
    <source>
        <dbReference type="Proteomes" id="UP001186944"/>
    </source>
</evidence>
<reference evidence="3" key="1">
    <citation type="submission" date="2019-08" db="EMBL/GenBank/DDBJ databases">
        <title>The improved chromosome-level genome for the pearl oyster Pinctada fucata martensii using PacBio sequencing and Hi-C.</title>
        <authorList>
            <person name="Zheng Z."/>
        </authorList>
    </citation>
    <scope>NUCLEOTIDE SEQUENCE</scope>
    <source>
        <strain evidence="3">ZZ-2019</strain>
        <tissue evidence="3">Adductor muscle</tissue>
    </source>
</reference>
<name>A0AA89BTJ2_PINIB</name>
<sequence>MASPALVTPGTTDLLTQKAILEQLFLKSPVEGEFWYVIVAEWLEQLKRYIGIPTTRKFYHQRSHPGPLITRRDYAHTVDVVHEDAWRMMVQWYGLADGHKPIKLVVYSYTRAPDIEHNLNSFKLMLSDSPPEDFHNVKFSKMEKVGHIEWKLRELYRVTQETKTRLWAKPDSDGDWRILLYRDKTIGKELGIDSDFIRPIIALEISNENGEWQKKPEGSMAVSSNPAGPFYERSIFDDLT</sequence>
<dbReference type="SUPFAM" id="SSF143791">
    <property type="entry name" value="DUSP-like"/>
    <property type="match status" value="1"/>
</dbReference>
<dbReference type="InterPro" id="IPR035927">
    <property type="entry name" value="DUSP-like_sf"/>
</dbReference>
<keyword evidence="4" id="KW-1185">Reference proteome</keyword>
<dbReference type="GO" id="GO:0006508">
    <property type="term" value="P:proteolysis"/>
    <property type="evidence" value="ECO:0007669"/>
    <property type="project" value="UniProtKB-KW"/>
</dbReference>
<comment type="caution">
    <text evidence="3">The sequence shown here is derived from an EMBL/GenBank/DDBJ whole genome shotgun (WGS) entry which is preliminary data.</text>
</comment>
<proteinExistence type="predicted"/>
<protein>
    <recommendedName>
        <fullName evidence="2">DUSP domain-containing protein</fullName>
    </recommendedName>
</protein>
<dbReference type="PROSITE" id="PS51283">
    <property type="entry name" value="DUSP"/>
    <property type="match status" value="1"/>
</dbReference>
<dbReference type="Gene3D" id="3.10.20.90">
    <property type="entry name" value="Phosphatidylinositol 3-kinase Catalytic Subunit, Chain A, domain 1"/>
    <property type="match status" value="1"/>
</dbReference>
<evidence type="ECO:0000256" key="1">
    <source>
        <dbReference type="ARBA" id="ARBA00022670"/>
    </source>
</evidence>
<dbReference type="InterPro" id="IPR006615">
    <property type="entry name" value="Pept_C19_DUSP"/>
</dbReference>
<keyword evidence="1" id="KW-0645">Protease</keyword>
<dbReference type="InterPro" id="IPR028135">
    <property type="entry name" value="Ub_USP-typ"/>
</dbReference>
<evidence type="ECO:0000259" key="2">
    <source>
        <dbReference type="PROSITE" id="PS51283"/>
    </source>
</evidence>
<dbReference type="Pfam" id="PF14836">
    <property type="entry name" value="Ubiquitin_3"/>
    <property type="match status" value="1"/>
</dbReference>
<gene>
    <name evidence="3" type="ORF">FSP39_012394</name>
</gene>
<accession>A0AA89BTJ2</accession>